<gene>
    <name evidence="1" type="ORF">A3E46_02680</name>
</gene>
<accession>A0A1F8B0Q3</accession>
<sequence length="108" mass="12064">MVEQGRPIFNESVRDHIGHLAKILATEEEETYLAFVTTKGRFVIAASYILLFAPKTEENIAMASRLQEAAGVMQEIQSQAEMLRQFMGLDPYFNHLVETGKLDSSSGV</sequence>
<dbReference type="Proteomes" id="UP000178313">
    <property type="component" value="Unassembled WGS sequence"/>
</dbReference>
<dbReference type="STRING" id="1802513.A3E46_02680"/>
<evidence type="ECO:0000313" key="1">
    <source>
        <dbReference type="EMBL" id="OGM57586.1"/>
    </source>
</evidence>
<organism evidence="1 2">
    <name type="scientific">Candidatus Woesebacteria bacterium RIFCSPHIGHO2_12_FULL_46_16</name>
    <dbReference type="NCBI Taxonomy" id="1802513"/>
    <lineage>
        <taxon>Bacteria</taxon>
        <taxon>Candidatus Woeseibacteriota</taxon>
    </lineage>
</organism>
<dbReference type="EMBL" id="MGGZ01000007">
    <property type="protein sequence ID" value="OGM57586.1"/>
    <property type="molecule type" value="Genomic_DNA"/>
</dbReference>
<dbReference type="AlphaFoldDB" id="A0A1F8B0Q3"/>
<comment type="caution">
    <text evidence="1">The sequence shown here is derived from an EMBL/GenBank/DDBJ whole genome shotgun (WGS) entry which is preliminary data.</text>
</comment>
<reference evidence="1 2" key="1">
    <citation type="journal article" date="2016" name="Nat. Commun.">
        <title>Thousands of microbial genomes shed light on interconnected biogeochemical processes in an aquifer system.</title>
        <authorList>
            <person name="Anantharaman K."/>
            <person name="Brown C.T."/>
            <person name="Hug L.A."/>
            <person name="Sharon I."/>
            <person name="Castelle C.J."/>
            <person name="Probst A.J."/>
            <person name="Thomas B.C."/>
            <person name="Singh A."/>
            <person name="Wilkins M.J."/>
            <person name="Karaoz U."/>
            <person name="Brodie E.L."/>
            <person name="Williams K.H."/>
            <person name="Hubbard S.S."/>
            <person name="Banfield J.F."/>
        </authorList>
    </citation>
    <scope>NUCLEOTIDE SEQUENCE [LARGE SCALE GENOMIC DNA]</scope>
</reference>
<protein>
    <submittedName>
        <fullName evidence="1">Uncharacterized protein</fullName>
    </submittedName>
</protein>
<evidence type="ECO:0000313" key="2">
    <source>
        <dbReference type="Proteomes" id="UP000178313"/>
    </source>
</evidence>
<proteinExistence type="predicted"/>
<name>A0A1F8B0Q3_9BACT</name>